<evidence type="ECO:0000313" key="1">
    <source>
        <dbReference type="EMBL" id="KEQ02016.1"/>
    </source>
</evidence>
<proteinExistence type="predicted"/>
<evidence type="ECO:0000313" key="2">
    <source>
        <dbReference type="Proteomes" id="UP000027644"/>
    </source>
</evidence>
<organism evidence="1 2">
    <name type="scientific">Snodgrassella alvi SCGC AB-598-J21</name>
    <dbReference type="NCBI Taxonomy" id="1385367"/>
    <lineage>
        <taxon>Bacteria</taxon>
        <taxon>Pseudomonadati</taxon>
        <taxon>Pseudomonadota</taxon>
        <taxon>Betaproteobacteria</taxon>
        <taxon>Neisseriales</taxon>
        <taxon>Neisseriaceae</taxon>
        <taxon>Snodgrassella</taxon>
    </lineage>
</organism>
<reference evidence="1 2" key="1">
    <citation type="journal article" date="2014" name="PLoS Genet.">
        <title>Hidden diversity in honey bee gut symbionts detected by single-cell genomics.</title>
        <authorList>
            <person name="Engel P."/>
            <person name="Stepanauskas R."/>
            <person name="Moran N."/>
        </authorList>
    </citation>
    <scope>NUCLEOTIDE SEQUENCE [LARGE SCALE GENOMIC DNA]</scope>
    <source>
        <strain evidence="1 2">SCGC AB-598-J21</strain>
    </source>
</reference>
<dbReference type="Gene3D" id="3.40.50.300">
    <property type="entry name" value="P-loop containing nucleotide triphosphate hydrolases"/>
    <property type="match status" value="1"/>
</dbReference>
<evidence type="ECO:0008006" key="3">
    <source>
        <dbReference type="Google" id="ProtNLM"/>
    </source>
</evidence>
<name>A0A074VA50_9NEIS</name>
<dbReference type="AlphaFoldDB" id="A0A074VA50"/>
<dbReference type="SUPFAM" id="SSF52540">
    <property type="entry name" value="P-loop containing nucleoside triphosphate hydrolases"/>
    <property type="match status" value="1"/>
</dbReference>
<dbReference type="Proteomes" id="UP000027644">
    <property type="component" value="Unassembled WGS sequence"/>
</dbReference>
<accession>A0A074VA50</accession>
<protein>
    <recommendedName>
        <fullName evidence="3">UvrD-like helicase C-terminal domain-containing protein</fullName>
    </recommendedName>
</protein>
<sequence length="59" mass="7042">ENKEEMEKKELENTRNLIYTACSRARKNLWILYLDDITDIKKEIESLFGTIKAFVPELH</sequence>
<dbReference type="InterPro" id="IPR027417">
    <property type="entry name" value="P-loop_NTPase"/>
</dbReference>
<dbReference type="EMBL" id="AVQL01000173">
    <property type="protein sequence ID" value="KEQ02016.1"/>
    <property type="molecule type" value="Genomic_DNA"/>
</dbReference>
<comment type="caution">
    <text evidence="1">The sequence shown here is derived from an EMBL/GenBank/DDBJ whole genome shotgun (WGS) entry which is preliminary data.</text>
</comment>
<gene>
    <name evidence="1" type="ORF">SASC598J21_002040</name>
</gene>
<feature type="non-terminal residue" evidence="1">
    <location>
        <position position="1"/>
    </location>
</feature>